<dbReference type="Proteomes" id="UP000272117">
    <property type="component" value="Unassembled WGS sequence"/>
</dbReference>
<keyword evidence="1" id="KW-0812">Transmembrane</keyword>
<comment type="caution">
    <text evidence="2">The sequence shown here is derived from an EMBL/GenBank/DDBJ whole genome shotgun (WGS) entry which is preliminary data.</text>
</comment>
<keyword evidence="3" id="KW-1185">Reference proteome</keyword>
<dbReference type="EMBL" id="RJJD01000002">
    <property type="protein sequence ID" value="RNI30555.1"/>
    <property type="molecule type" value="Genomic_DNA"/>
</dbReference>
<protein>
    <submittedName>
        <fullName evidence="2">Uncharacterized protein</fullName>
    </submittedName>
</protein>
<evidence type="ECO:0000313" key="2">
    <source>
        <dbReference type="EMBL" id="RNI30555.1"/>
    </source>
</evidence>
<evidence type="ECO:0000256" key="1">
    <source>
        <dbReference type="SAM" id="Phobius"/>
    </source>
</evidence>
<keyword evidence="1" id="KW-1133">Transmembrane helix</keyword>
<accession>A0A3M9MZI7</accession>
<dbReference type="AlphaFoldDB" id="A0A3M9MZI7"/>
<keyword evidence="1" id="KW-0472">Membrane</keyword>
<name>A0A3M9MZI7_9BACT</name>
<evidence type="ECO:0000313" key="3">
    <source>
        <dbReference type="Proteomes" id="UP000272117"/>
    </source>
</evidence>
<gene>
    <name evidence="2" type="ORF">EFB08_04690</name>
</gene>
<feature type="transmembrane region" description="Helical" evidence="1">
    <location>
        <begin position="34"/>
        <end position="51"/>
    </location>
</feature>
<sequence>MANTLRNFFQTVYVNCDSFEILSCKYFGADPGTISVQFLLLIKILFFGVILKQGRTIIFPAKN</sequence>
<proteinExistence type="predicted"/>
<organism evidence="2 3">
    <name type="scientific">Rufibacter latericius</name>
    <dbReference type="NCBI Taxonomy" id="2487040"/>
    <lineage>
        <taxon>Bacteria</taxon>
        <taxon>Pseudomonadati</taxon>
        <taxon>Bacteroidota</taxon>
        <taxon>Cytophagia</taxon>
        <taxon>Cytophagales</taxon>
        <taxon>Hymenobacteraceae</taxon>
        <taxon>Rufibacter</taxon>
    </lineage>
</organism>
<reference evidence="2 3" key="1">
    <citation type="submission" date="2018-11" db="EMBL/GenBank/DDBJ databases">
        <title>Rufibacter latericius sp. nov., isolated from water in Baiyang Lake.</title>
        <authorList>
            <person name="Yang Y."/>
        </authorList>
    </citation>
    <scope>NUCLEOTIDE SEQUENCE [LARGE SCALE GENOMIC DNA]</scope>
    <source>
        <strain evidence="2 3">R-22-1c-1</strain>
    </source>
</reference>